<dbReference type="AlphaFoldDB" id="A0A8S0TH44"/>
<name>A0A8S0TH44_OLEEU</name>
<feature type="non-terminal residue" evidence="1">
    <location>
        <position position="1"/>
    </location>
</feature>
<proteinExistence type="predicted"/>
<dbReference type="EMBL" id="CACTIH010006637">
    <property type="protein sequence ID" value="CAA3004853.1"/>
    <property type="molecule type" value="Genomic_DNA"/>
</dbReference>
<comment type="caution">
    <text evidence="1">The sequence shown here is derived from an EMBL/GenBank/DDBJ whole genome shotgun (WGS) entry which is preliminary data.</text>
</comment>
<gene>
    <name evidence="1" type="ORF">OLEA9_A026309</name>
</gene>
<dbReference type="Gramene" id="OE9A026309T1">
    <property type="protein sequence ID" value="OE9A026309C1"/>
    <property type="gene ID" value="OE9A026309"/>
</dbReference>
<accession>A0A8S0TH44</accession>
<keyword evidence="2" id="KW-1185">Reference proteome</keyword>
<evidence type="ECO:0000313" key="2">
    <source>
        <dbReference type="Proteomes" id="UP000594638"/>
    </source>
</evidence>
<dbReference type="Proteomes" id="UP000594638">
    <property type="component" value="Unassembled WGS sequence"/>
</dbReference>
<organism evidence="1 2">
    <name type="scientific">Olea europaea subsp. europaea</name>
    <dbReference type="NCBI Taxonomy" id="158383"/>
    <lineage>
        <taxon>Eukaryota</taxon>
        <taxon>Viridiplantae</taxon>
        <taxon>Streptophyta</taxon>
        <taxon>Embryophyta</taxon>
        <taxon>Tracheophyta</taxon>
        <taxon>Spermatophyta</taxon>
        <taxon>Magnoliopsida</taxon>
        <taxon>eudicotyledons</taxon>
        <taxon>Gunneridae</taxon>
        <taxon>Pentapetalae</taxon>
        <taxon>asterids</taxon>
        <taxon>lamiids</taxon>
        <taxon>Lamiales</taxon>
        <taxon>Oleaceae</taxon>
        <taxon>Oleeae</taxon>
        <taxon>Olea</taxon>
    </lineage>
</organism>
<feature type="non-terminal residue" evidence="1">
    <location>
        <position position="97"/>
    </location>
</feature>
<evidence type="ECO:0000313" key="1">
    <source>
        <dbReference type="EMBL" id="CAA3004853.1"/>
    </source>
</evidence>
<reference evidence="1 2" key="1">
    <citation type="submission" date="2019-12" db="EMBL/GenBank/DDBJ databases">
        <authorList>
            <person name="Alioto T."/>
            <person name="Alioto T."/>
            <person name="Gomez Garrido J."/>
        </authorList>
    </citation>
    <scope>NUCLEOTIDE SEQUENCE [LARGE SCALE GENOMIC DNA]</scope>
</reference>
<sequence>GEVIGTFVVELEEAPSFSVGDVAAVGRNAELVVLPGPDSEQLLSGSLSRSWTTPPGIVVPPDRWGRNECTLAMRRLMSSSALIRSVAAEDREDNQAW</sequence>
<protein>
    <submittedName>
        <fullName evidence="1">Uncharacterized protein</fullName>
    </submittedName>
</protein>